<keyword evidence="9" id="KW-1185">Reference proteome</keyword>
<evidence type="ECO:0000259" key="7">
    <source>
        <dbReference type="PROSITE" id="PS50850"/>
    </source>
</evidence>
<evidence type="ECO:0000256" key="4">
    <source>
        <dbReference type="ARBA" id="ARBA00022989"/>
    </source>
</evidence>
<dbReference type="Gene3D" id="1.20.1720.10">
    <property type="entry name" value="Multidrug resistance protein D"/>
    <property type="match status" value="1"/>
</dbReference>
<dbReference type="InterPro" id="IPR036259">
    <property type="entry name" value="MFS_trans_sf"/>
</dbReference>
<dbReference type="PANTHER" id="PTHR42718">
    <property type="entry name" value="MAJOR FACILITATOR SUPERFAMILY MULTIDRUG TRANSPORTER MFSC"/>
    <property type="match status" value="1"/>
</dbReference>
<feature type="domain" description="Major facilitator superfamily (MFS) profile" evidence="7">
    <location>
        <begin position="14"/>
        <end position="469"/>
    </location>
</feature>
<comment type="caution">
    <text evidence="8">The sequence shown here is derived from an EMBL/GenBank/DDBJ whole genome shotgun (WGS) entry which is preliminary data.</text>
</comment>
<proteinExistence type="predicted"/>
<reference evidence="8 9" key="1">
    <citation type="submission" date="2019-12" db="EMBL/GenBank/DDBJ databases">
        <authorList>
            <person name="Kim Y.S."/>
        </authorList>
    </citation>
    <scope>NUCLEOTIDE SEQUENCE [LARGE SCALE GENOMIC DNA]</scope>
    <source>
        <strain evidence="8 9">MMS17-SY077</strain>
    </source>
</reference>
<evidence type="ECO:0000256" key="1">
    <source>
        <dbReference type="ARBA" id="ARBA00004651"/>
    </source>
</evidence>
<dbReference type="EMBL" id="WSTA01000002">
    <property type="protein sequence ID" value="MWB97147.1"/>
    <property type="molecule type" value="Genomic_DNA"/>
</dbReference>
<feature type="transmembrane region" description="Helical" evidence="6">
    <location>
        <begin position="440"/>
        <end position="462"/>
    </location>
</feature>
<feature type="transmembrane region" description="Helical" evidence="6">
    <location>
        <begin position="80"/>
        <end position="99"/>
    </location>
</feature>
<accession>A0A6I4P1P2</accession>
<dbReference type="GO" id="GO:0022857">
    <property type="term" value="F:transmembrane transporter activity"/>
    <property type="evidence" value="ECO:0007669"/>
    <property type="project" value="InterPro"/>
</dbReference>
<evidence type="ECO:0000256" key="2">
    <source>
        <dbReference type="ARBA" id="ARBA00022448"/>
    </source>
</evidence>
<feature type="transmembrane region" description="Helical" evidence="6">
    <location>
        <begin position="167"/>
        <end position="188"/>
    </location>
</feature>
<name>A0A6I4P1P2_9MICO</name>
<dbReference type="Gene3D" id="1.20.1250.20">
    <property type="entry name" value="MFS general substrate transporter like domains"/>
    <property type="match status" value="1"/>
</dbReference>
<keyword evidence="3 6" id="KW-0812">Transmembrane</keyword>
<dbReference type="InterPro" id="IPR011701">
    <property type="entry name" value="MFS"/>
</dbReference>
<dbReference type="RefSeq" id="WP_160422422.1">
    <property type="nucleotide sequence ID" value="NZ_WSTA01000002.1"/>
</dbReference>
<keyword evidence="5 6" id="KW-0472">Membrane</keyword>
<comment type="subcellular location">
    <subcellularLocation>
        <location evidence="1">Cell membrane</location>
        <topology evidence="1">Multi-pass membrane protein</topology>
    </subcellularLocation>
</comment>
<feature type="transmembrane region" description="Helical" evidence="6">
    <location>
        <begin position="200"/>
        <end position="222"/>
    </location>
</feature>
<sequence>MNDTRAARTAGGGAVGLLVAAELGSGLVQGWYSPLLTSIGEKYGVGAALLNLVAVAYLLSSVLFVPLLTKLADRHGHKKLLLVAIGITAVGSLVVAFAPNFGVLLAGRVLQGALVTFLPLEFAIVRQRSPELVGKSIGQLIASLAIGAIVGTLASGALFGATGSLELTLSVPAIYLAACLVLIAIVVPETTIRSAGRIDWAGVFLLGLGAAGLLGGISLAAGSGWGNLTAWGLIAAGVVILAVWVIVERRIPDPFIDLSLLTGGGIGLPVVIGSVFAMQALGAGSLAAIYVRIDPAEYGFGLGLSAAQAGLALGAMGLMGFVGSAFGDRLARAITPRGAMLLASLLSALSYALMILVPGVTALFIVWVAIGGFGMGAMISVLPAIVVNRAAPDAVATVSGLYNTARTAAGAVAGALFSTVLAAFVIDGSGAEGTAPVTSFAGYATVWGVCIGLCLISAALVLRLPRETKPATAESSEAAEELAAEAV</sequence>
<evidence type="ECO:0000256" key="5">
    <source>
        <dbReference type="ARBA" id="ARBA00023136"/>
    </source>
</evidence>
<dbReference type="Pfam" id="PF07690">
    <property type="entry name" value="MFS_1"/>
    <property type="match status" value="1"/>
</dbReference>
<feature type="transmembrane region" description="Helical" evidence="6">
    <location>
        <begin position="268"/>
        <end position="293"/>
    </location>
</feature>
<evidence type="ECO:0000313" key="8">
    <source>
        <dbReference type="EMBL" id="MWB97147.1"/>
    </source>
</evidence>
<evidence type="ECO:0000313" key="9">
    <source>
        <dbReference type="Proteomes" id="UP000438182"/>
    </source>
</evidence>
<keyword evidence="4 6" id="KW-1133">Transmembrane helix</keyword>
<feature type="transmembrane region" description="Helical" evidence="6">
    <location>
        <begin position="339"/>
        <end position="358"/>
    </location>
</feature>
<feature type="transmembrane region" description="Helical" evidence="6">
    <location>
        <begin position="46"/>
        <end position="68"/>
    </location>
</feature>
<dbReference type="AlphaFoldDB" id="A0A6I4P1P2"/>
<dbReference type="SUPFAM" id="SSF103473">
    <property type="entry name" value="MFS general substrate transporter"/>
    <property type="match status" value="1"/>
</dbReference>
<feature type="transmembrane region" description="Helical" evidence="6">
    <location>
        <begin position="408"/>
        <end position="428"/>
    </location>
</feature>
<feature type="transmembrane region" description="Helical" evidence="6">
    <location>
        <begin position="305"/>
        <end position="327"/>
    </location>
</feature>
<feature type="transmembrane region" description="Helical" evidence="6">
    <location>
        <begin position="105"/>
        <end position="125"/>
    </location>
</feature>
<dbReference type="PROSITE" id="PS50850">
    <property type="entry name" value="MFS"/>
    <property type="match status" value="1"/>
</dbReference>
<dbReference type="GO" id="GO:0005886">
    <property type="term" value="C:plasma membrane"/>
    <property type="evidence" value="ECO:0007669"/>
    <property type="project" value="UniProtKB-SubCell"/>
</dbReference>
<keyword evidence="2" id="KW-0813">Transport</keyword>
<feature type="transmembrane region" description="Helical" evidence="6">
    <location>
        <begin position="137"/>
        <end position="161"/>
    </location>
</feature>
<organism evidence="8 9">
    <name type="scientific">Agromyces seonyuensis</name>
    <dbReference type="NCBI Taxonomy" id="2662446"/>
    <lineage>
        <taxon>Bacteria</taxon>
        <taxon>Bacillati</taxon>
        <taxon>Actinomycetota</taxon>
        <taxon>Actinomycetes</taxon>
        <taxon>Micrococcales</taxon>
        <taxon>Microbacteriaceae</taxon>
        <taxon>Agromyces</taxon>
    </lineage>
</organism>
<feature type="transmembrane region" description="Helical" evidence="6">
    <location>
        <begin position="364"/>
        <end position="387"/>
    </location>
</feature>
<dbReference type="InterPro" id="IPR020846">
    <property type="entry name" value="MFS_dom"/>
</dbReference>
<dbReference type="PANTHER" id="PTHR42718:SF9">
    <property type="entry name" value="MAJOR FACILITATOR SUPERFAMILY MULTIDRUG TRANSPORTER MFSC"/>
    <property type="match status" value="1"/>
</dbReference>
<dbReference type="Proteomes" id="UP000438182">
    <property type="component" value="Unassembled WGS sequence"/>
</dbReference>
<feature type="transmembrane region" description="Helical" evidence="6">
    <location>
        <begin position="228"/>
        <end position="247"/>
    </location>
</feature>
<protein>
    <submittedName>
        <fullName evidence="8">MFS transporter</fullName>
    </submittedName>
</protein>
<evidence type="ECO:0000256" key="6">
    <source>
        <dbReference type="SAM" id="Phobius"/>
    </source>
</evidence>
<evidence type="ECO:0000256" key="3">
    <source>
        <dbReference type="ARBA" id="ARBA00022692"/>
    </source>
</evidence>
<gene>
    <name evidence="8" type="ORF">GB864_01030</name>
</gene>